<dbReference type="InterPro" id="IPR036322">
    <property type="entry name" value="WD40_repeat_dom_sf"/>
</dbReference>
<dbReference type="Pfam" id="PF00400">
    <property type="entry name" value="WD40"/>
    <property type="match status" value="4"/>
</dbReference>
<evidence type="ECO:0000256" key="7">
    <source>
        <dbReference type="SAM" id="MobiDB-lite"/>
    </source>
</evidence>
<name>A0A422NIT0_TRYRA</name>
<feature type="repeat" description="WD" evidence="6">
    <location>
        <begin position="377"/>
        <end position="418"/>
    </location>
</feature>
<reference evidence="9 10" key="1">
    <citation type="journal article" date="2018" name="BMC Genomics">
        <title>Genomic comparison of Trypanosoma conorhini and Trypanosoma rangeli to Trypanosoma cruzi strains of high and low virulence.</title>
        <authorList>
            <person name="Bradwell K.R."/>
            <person name="Koparde V.N."/>
            <person name="Matveyev A.V."/>
            <person name="Serrano M.G."/>
            <person name="Alves J.M."/>
            <person name="Parikh H."/>
            <person name="Huang B."/>
            <person name="Lee V."/>
            <person name="Espinosa-Alvarez O."/>
            <person name="Ortiz P.A."/>
            <person name="Costa-Martins A.G."/>
            <person name="Teixeira M.M."/>
            <person name="Buck G.A."/>
        </authorList>
    </citation>
    <scope>NUCLEOTIDE SEQUENCE [LARGE SCALE GENOMIC DNA]</scope>
    <source>
        <strain evidence="9 10">AM80</strain>
    </source>
</reference>
<dbReference type="PRINTS" id="PR00320">
    <property type="entry name" value="GPROTEINBRPT"/>
</dbReference>
<keyword evidence="10" id="KW-1185">Reference proteome</keyword>
<evidence type="ECO:0000256" key="4">
    <source>
        <dbReference type="ARBA" id="ARBA00023242"/>
    </source>
</evidence>
<dbReference type="CDD" id="cd00200">
    <property type="entry name" value="WD40"/>
    <property type="match status" value="1"/>
</dbReference>
<feature type="domain" description="WWE" evidence="8">
    <location>
        <begin position="55"/>
        <end position="137"/>
    </location>
</feature>
<dbReference type="SUPFAM" id="SSF50978">
    <property type="entry name" value="WD40 repeat-like"/>
    <property type="match status" value="1"/>
</dbReference>
<evidence type="ECO:0000256" key="6">
    <source>
        <dbReference type="PROSITE-ProRule" id="PRU00221"/>
    </source>
</evidence>
<keyword evidence="2 6" id="KW-0853">WD repeat</keyword>
<dbReference type="OrthoDB" id="674604at2759"/>
<dbReference type="InterPro" id="IPR037197">
    <property type="entry name" value="WWE_dom_sf"/>
</dbReference>
<comment type="caution">
    <text evidence="9">The sequence shown here is derived from an EMBL/GenBank/DDBJ whole genome shotgun (WGS) entry which is preliminary data.</text>
</comment>
<feature type="repeat" description="WD" evidence="6">
    <location>
        <begin position="462"/>
        <end position="501"/>
    </location>
</feature>
<dbReference type="GO" id="GO:0000027">
    <property type="term" value="P:ribosomal large subunit assembly"/>
    <property type="evidence" value="ECO:0007669"/>
    <property type="project" value="TreeGrafter"/>
</dbReference>
<accession>A0A422NIT0</accession>
<keyword evidence="5" id="KW-0687">Ribonucleoprotein</keyword>
<evidence type="ECO:0000259" key="8">
    <source>
        <dbReference type="PROSITE" id="PS50918"/>
    </source>
</evidence>
<keyword evidence="4" id="KW-0539">Nucleus</keyword>
<evidence type="ECO:0000256" key="1">
    <source>
        <dbReference type="ARBA" id="ARBA00004604"/>
    </source>
</evidence>
<evidence type="ECO:0000256" key="2">
    <source>
        <dbReference type="ARBA" id="ARBA00022574"/>
    </source>
</evidence>
<gene>
    <name evidence="9" type="ORF">TraAM80_04564</name>
</gene>
<evidence type="ECO:0000256" key="3">
    <source>
        <dbReference type="ARBA" id="ARBA00022737"/>
    </source>
</evidence>
<dbReference type="AlphaFoldDB" id="A0A422NIT0"/>
<feature type="repeat" description="WD" evidence="6">
    <location>
        <begin position="290"/>
        <end position="331"/>
    </location>
</feature>
<dbReference type="InterPro" id="IPR015943">
    <property type="entry name" value="WD40/YVTN_repeat-like_dom_sf"/>
</dbReference>
<organism evidence="9 10">
    <name type="scientific">Trypanosoma rangeli</name>
    <dbReference type="NCBI Taxonomy" id="5698"/>
    <lineage>
        <taxon>Eukaryota</taxon>
        <taxon>Discoba</taxon>
        <taxon>Euglenozoa</taxon>
        <taxon>Kinetoplastea</taxon>
        <taxon>Metakinetoplastina</taxon>
        <taxon>Trypanosomatida</taxon>
        <taxon>Trypanosomatidae</taxon>
        <taxon>Trypanosoma</taxon>
        <taxon>Herpetosoma</taxon>
    </lineage>
</organism>
<dbReference type="GeneID" id="40328497"/>
<dbReference type="GO" id="GO:0005730">
    <property type="term" value="C:nucleolus"/>
    <property type="evidence" value="ECO:0007669"/>
    <property type="project" value="UniProtKB-SubCell"/>
</dbReference>
<dbReference type="Proteomes" id="UP000283634">
    <property type="component" value="Unassembled WGS sequence"/>
</dbReference>
<proteinExistence type="predicted"/>
<evidence type="ECO:0000256" key="5">
    <source>
        <dbReference type="ARBA" id="ARBA00023274"/>
    </source>
</evidence>
<dbReference type="GO" id="GO:1990904">
    <property type="term" value="C:ribonucleoprotein complex"/>
    <property type="evidence" value="ECO:0007669"/>
    <property type="project" value="UniProtKB-KW"/>
</dbReference>
<dbReference type="SMART" id="SM00320">
    <property type="entry name" value="WD40"/>
    <property type="match status" value="7"/>
</dbReference>
<protein>
    <recommendedName>
        <fullName evidence="8">WWE domain-containing protein</fullName>
    </recommendedName>
</protein>
<sequence length="501" mass="55567">MGSGGSTIFNNRIMEAEVKIKGNSKKSQLDMTDYTNKPRPTTFGRAVLIPRILSELPPPPAVAEDEGHYAWFLEDLDRPGEWVAYPAEDSERLNAAWFSGQRECLILTKMKRMCTVDLSAMVQLAAGSSARPRKVKRVVVEECGNSTVQEKHYVAADPFLEEVLDHAGRGADATDDKNDGDFNLPDKGGVGTSDDTDASRLPQLLRSVATHSKIPFTLAFSPSGRELLTSTREELLRWDVETAAVLMHYNVDSTVLASAYSADGSHIVCGGKKYIAWLFDVNSPNATLTLTGHTHRLYGTDFLAGEKRLATASMDNTVRCWDIQTGSCVLTDKCHTASVFALATSRLSDWFALSGGDDELVCAHDFRLGNNSVTARFLGHKRTIWSCAFRGDEQQFASSGIDRTLNIWDLRQPREPVQKCFGHLRPVQFAEYLPYNRGVLTCARDYSVCLTDASTGELVWRAKAHAGCVFRVRYHAETRMMATSGGDGNVNLWRYDNVDKW</sequence>
<dbReference type="PROSITE" id="PS50082">
    <property type="entry name" value="WD_REPEATS_2"/>
    <property type="match status" value="3"/>
</dbReference>
<comment type="subcellular location">
    <subcellularLocation>
        <location evidence="1">Nucleus</location>
        <location evidence="1">Nucleolus</location>
    </subcellularLocation>
</comment>
<dbReference type="Gene3D" id="3.30.720.50">
    <property type="match status" value="1"/>
</dbReference>
<feature type="compositionally biased region" description="Basic and acidic residues" evidence="7">
    <location>
        <begin position="170"/>
        <end position="180"/>
    </location>
</feature>
<dbReference type="RefSeq" id="XP_029238642.1">
    <property type="nucleotide sequence ID" value="XM_029381487.1"/>
</dbReference>
<feature type="region of interest" description="Disordered" evidence="7">
    <location>
        <begin position="170"/>
        <end position="196"/>
    </location>
</feature>
<dbReference type="PANTHER" id="PTHR19848:SF0">
    <property type="entry name" value="NOTCHLESS PROTEIN HOMOLOG 1"/>
    <property type="match status" value="1"/>
</dbReference>
<evidence type="ECO:0000313" key="10">
    <source>
        <dbReference type="Proteomes" id="UP000283634"/>
    </source>
</evidence>
<keyword evidence="3" id="KW-0677">Repeat</keyword>
<dbReference type="PROSITE" id="PS50294">
    <property type="entry name" value="WD_REPEATS_REGION"/>
    <property type="match status" value="3"/>
</dbReference>
<dbReference type="InterPro" id="IPR004170">
    <property type="entry name" value="WWE_dom"/>
</dbReference>
<dbReference type="OMA" id="GWFVEDL"/>
<dbReference type="PANTHER" id="PTHR19848">
    <property type="entry name" value="WD40 REPEAT PROTEIN"/>
    <property type="match status" value="1"/>
</dbReference>
<dbReference type="InterPro" id="IPR001680">
    <property type="entry name" value="WD40_rpt"/>
</dbReference>
<dbReference type="PROSITE" id="PS50918">
    <property type="entry name" value="WWE"/>
    <property type="match status" value="1"/>
</dbReference>
<dbReference type="Gene3D" id="2.130.10.10">
    <property type="entry name" value="YVTN repeat-like/Quinoprotein amine dehydrogenase"/>
    <property type="match status" value="2"/>
</dbReference>
<dbReference type="Pfam" id="PF02825">
    <property type="entry name" value="WWE"/>
    <property type="match status" value="1"/>
</dbReference>
<dbReference type="EMBL" id="MKGL01000136">
    <property type="protein sequence ID" value="RNF05365.1"/>
    <property type="molecule type" value="Genomic_DNA"/>
</dbReference>
<dbReference type="SUPFAM" id="SSF117839">
    <property type="entry name" value="WWE domain"/>
    <property type="match status" value="1"/>
</dbReference>
<dbReference type="InterPro" id="IPR020472">
    <property type="entry name" value="WD40_PAC1"/>
</dbReference>
<evidence type="ECO:0000313" key="9">
    <source>
        <dbReference type="EMBL" id="RNF05365.1"/>
    </source>
</evidence>